<accession>A0A7S7Z0E9</accession>
<proteinExistence type="predicted"/>
<reference evidence="1 2" key="1">
    <citation type="submission" date="2019-10" db="EMBL/GenBank/DDBJ databases">
        <title>Pseudoalteromonas rubra S4059.</title>
        <authorList>
            <person name="Paulsen S."/>
            <person name="Wang X."/>
        </authorList>
    </citation>
    <scope>NUCLEOTIDE SEQUENCE [LARGE SCALE GENOMIC DNA]</scope>
    <source>
        <strain evidence="1 2">S4059</strain>
    </source>
</reference>
<sequence>MMLNNFINVSQQGGSSEFEHMVSALDSAFDFTHTEASQDFTGGAFVQLYDLTKGFYQTHFQHIYQHYVPLYFSLWKLRVKDTIGLENMHQDGGIHYFASNGYQSRMITLWTALHKDPMPSLSASDLGLFVVDSENPSHFTLYERLAQTNTHYYRSAPGLLRDIRQIGNSSVCYDEHTLERQVYDYVNGTTIQFNSHLLHGTNSIAEQAHLSRKEYDCFRAALTSVWIHRDDFNHAILNMHLEDYAQLYLAGIEPQGWAKIKCQQAHLCNKEIGRIETITQLARHHLSNPASLEAGL</sequence>
<protein>
    <submittedName>
        <fullName evidence="1">Uncharacterized protein</fullName>
    </submittedName>
</protein>
<organism evidence="1 2">
    <name type="scientific">Pseudoalteromonas rubra</name>
    <dbReference type="NCBI Taxonomy" id="43658"/>
    <lineage>
        <taxon>Bacteria</taxon>
        <taxon>Pseudomonadati</taxon>
        <taxon>Pseudomonadota</taxon>
        <taxon>Gammaproteobacteria</taxon>
        <taxon>Alteromonadales</taxon>
        <taxon>Pseudoalteromonadaceae</taxon>
        <taxon>Pseudoalteromonas</taxon>
    </lineage>
</organism>
<name>A0A7S7Z0E9_9GAMM</name>
<gene>
    <name evidence="1" type="ORF">CWC22_020180</name>
</gene>
<dbReference type="EMBL" id="CP045430">
    <property type="protein sequence ID" value="QPB85345.1"/>
    <property type="molecule type" value="Genomic_DNA"/>
</dbReference>
<dbReference type="Proteomes" id="UP000305729">
    <property type="component" value="Chromosome 2"/>
</dbReference>
<dbReference type="RefSeq" id="WP_138537963.1">
    <property type="nucleotide sequence ID" value="NZ_CP045430.1"/>
</dbReference>
<dbReference type="AlphaFoldDB" id="A0A7S7Z0E9"/>
<evidence type="ECO:0000313" key="2">
    <source>
        <dbReference type="Proteomes" id="UP000305729"/>
    </source>
</evidence>
<evidence type="ECO:0000313" key="1">
    <source>
        <dbReference type="EMBL" id="QPB85345.1"/>
    </source>
</evidence>